<proteinExistence type="predicted"/>
<name>W4LRH7_ENTF1</name>
<organism evidence="1 2">
    <name type="scientific">Entotheonella factor</name>
    <dbReference type="NCBI Taxonomy" id="1429438"/>
    <lineage>
        <taxon>Bacteria</taxon>
        <taxon>Pseudomonadati</taxon>
        <taxon>Nitrospinota/Tectimicrobiota group</taxon>
        <taxon>Candidatus Tectimicrobiota</taxon>
        <taxon>Candidatus Entotheonellia</taxon>
        <taxon>Candidatus Entotheonellales</taxon>
        <taxon>Candidatus Entotheonellaceae</taxon>
        <taxon>Candidatus Entotheonella</taxon>
    </lineage>
</organism>
<dbReference type="EMBL" id="AZHW01000353">
    <property type="protein sequence ID" value="ETX00311.1"/>
    <property type="molecule type" value="Genomic_DNA"/>
</dbReference>
<evidence type="ECO:0000313" key="2">
    <source>
        <dbReference type="Proteomes" id="UP000019141"/>
    </source>
</evidence>
<evidence type="ECO:0000313" key="1">
    <source>
        <dbReference type="EMBL" id="ETX00311.1"/>
    </source>
</evidence>
<comment type="caution">
    <text evidence="1">The sequence shown here is derived from an EMBL/GenBank/DDBJ whole genome shotgun (WGS) entry which is preliminary data.</text>
</comment>
<keyword evidence="2" id="KW-1185">Reference proteome</keyword>
<dbReference type="Proteomes" id="UP000019141">
    <property type="component" value="Unassembled WGS sequence"/>
</dbReference>
<dbReference type="HOGENOM" id="CLU_2521425_0_0_7"/>
<dbReference type="AlphaFoldDB" id="W4LRH7"/>
<accession>W4LRH7</accession>
<gene>
    <name evidence="1" type="ORF">ETSY1_11675</name>
</gene>
<protein>
    <submittedName>
        <fullName evidence="1">Uncharacterized protein</fullName>
    </submittedName>
</protein>
<sequence>MNNNLHDAEISEEPACDYQQSQTFSRETFEALLALKSALEQQGVTTPIGGSQVFEHVLQASESIEHEAVQQARTRLLNALLPDA</sequence>
<reference evidence="1 2" key="1">
    <citation type="journal article" date="2014" name="Nature">
        <title>An environmental bacterial taxon with a large and distinct metabolic repertoire.</title>
        <authorList>
            <person name="Wilson M.C."/>
            <person name="Mori T."/>
            <person name="Ruckert C."/>
            <person name="Uria A.R."/>
            <person name="Helf M.J."/>
            <person name="Takada K."/>
            <person name="Gernert C."/>
            <person name="Steffens U.A."/>
            <person name="Heycke N."/>
            <person name="Schmitt S."/>
            <person name="Rinke C."/>
            <person name="Helfrich E.J."/>
            <person name="Brachmann A.O."/>
            <person name="Gurgui C."/>
            <person name="Wakimoto T."/>
            <person name="Kracht M."/>
            <person name="Crusemann M."/>
            <person name="Hentschel U."/>
            <person name="Abe I."/>
            <person name="Matsunaga S."/>
            <person name="Kalinowski J."/>
            <person name="Takeyama H."/>
            <person name="Piel J."/>
        </authorList>
    </citation>
    <scope>NUCLEOTIDE SEQUENCE [LARGE SCALE GENOMIC DNA]</scope>
    <source>
        <strain evidence="2">TSY1</strain>
    </source>
</reference>